<protein>
    <submittedName>
        <fullName evidence="1">Uncharacterized protein</fullName>
    </submittedName>
</protein>
<reference evidence="1 2" key="1">
    <citation type="journal article" date="2013" name="BMC Microbiol.">
        <title>Identification of the type II cytochrome c maturation pathway in anammox bacteria by comparative genomics.</title>
        <authorList>
            <person name="Ferousi C."/>
            <person name="Speth D.R."/>
            <person name="Reimann J."/>
            <person name="Op den Camp H.J."/>
            <person name="Allen J.W."/>
            <person name="Keltjens J.T."/>
            <person name="Jetten M.S."/>
        </authorList>
    </citation>
    <scope>NUCLEOTIDE SEQUENCE [LARGE SCALE GENOMIC DNA]</scope>
    <source>
        <strain evidence="1">RU1</strain>
    </source>
</reference>
<keyword evidence="2" id="KW-1185">Reference proteome</keyword>
<proteinExistence type="predicted"/>
<gene>
    <name evidence="1" type="ORF">BROFUL_02370</name>
</gene>
<dbReference type="EMBL" id="LAQJ01000226">
    <property type="protein sequence ID" value="KKO18977.1"/>
    <property type="molecule type" value="Genomic_DNA"/>
</dbReference>
<sequence>MIALTEIALPAWRMSIDLIRIPTEASTSFLASVSCGVFGRGIIAIRCAIRRKISDFQKVVNRIVTGQSCLTRREDERQELVMRETRRFPFLGKPGGKGGVFDGYLPRIYKSLGFLLLKPQPKVMLRNFNVAVVGRRVSSLSIEKVSECLM</sequence>
<name>A0A0M2UT01_9BACT</name>
<evidence type="ECO:0000313" key="1">
    <source>
        <dbReference type="EMBL" id="KKO18977.1"/>
    </source>
</evidence>
<accession>A0A0M2UT01</accession>
<dbReference type="Proteomes" id="UP000034954">
    <property type="component" value="Unassembled WGS sequence"/>
</dbReference>
<dbReference type="AlphaFoldDB" id="A0A0M2UT01"/>
<comment type="caution">
    <text evidence="1">The sequence shown here is derived from an EMBL/GenBank/DDBJ whole genome shotgun (WGS) entry which is preliminary data.</text>
</comment>
<evidence type="ECO:0000313" key="2">
    <source>
        <dbReference type="Proteomes" id="UP000034954"/>
    </source>
</evidence>
<organism evidence="1 2">
    <name type="scientific">Candidatus Brocadia fulgida</name>
    <dbReference type="NCBI Taxonomy" id="380242"/>
    <lineage>
        <taxon>Bacteria</taxon>
        <taxon>Pseudomonadati</taxon>
        <taxon>Planctomycetota</taxon>
        <taxon>Candidatus Brocadiia</taxon>
        <taxon>Candidatus Brocadiales</taxon>
        <taxon>Candidatus Brocadiaceae</taxon>
        <taxon>Candidatus Brocadia</taxon>
    </lineage>
</organism>